<dbReference type="SMART" id="SM00220">
    <property type="entry name" value="S_TKc"/>
    <property type="match status" value="1"/>
</dbReference>
<accession>A0A8B9RHI1</accession>
<dbReference type="InterPro" id="IPR000719">
    <property type="entry name" value="Prot_kinase_dom"/>
</dbReference>
<dbReference type="PROSITE" id="PS00108">
    <property type="entry name" value="PROTEIN_KINASE_ST"/>
    <property type="match status" value="1"/>
</dbReference>
<sequence>MQCFRRSALCPAAEAGGAAAAEQEEASWLSCCTAARGSPAALGWICGANRLLSSIKFLRCEGSWSRLLHRGRLLLHNPPEKPCSKPASCSSKPPESRRHHRRCSALQVCISSAVLAGGKKAAAPSPMPAMPGPAASKARVYADVNTLKSKDYWDYEAHVPSWSNQDDYQLVRKLGRGKYSEVFEAININSNDRVVVKILKPVKKKKIKREIKILENLRGGTNIIRLVDTVKDPVSRTPALVFECINNTDFKDLYQRLTDFDIRFYLYEILKALDYSHSMGIMHRDVKPHNVMIDHQMRKLRLIDWGLAEFYHPSQEYNVRVASRSYKGPELLVDYQMYDYSLDMWSLGCMLASMIFQKEPFFHGQDNYDQLVRIAKVLGTEELYSYLNKYHIELDTRFKDLLGQQTRKRWEHFVQPENQHLVSPEALDLLDKLLRYDHQQRLTAQEAMEHPYFYPVLKGQSLSNSDGTLAISSSTAT</sequence>
<evidence type="ECO:0000256" key="5">
    <source>
        <dbReference type="ARBA" id="ARBA00022777"/>
    </source>
</evidence>
<dbReference type="AlphaFoldDB" id="A0A8B9RHI1"/>
<dbReference type="FunFam" id="3.30.200.20:FF:000088">
    <property type="entry name" value="Casein kinase II subunit alpha"/>
    <property type="match status" value="1"/>
</dbReference>
<dbReference type="PANTHER" id="PTHR24054:SF34">
    <property type="entry name" value="CASEIN KINASE II SUBUNIT ALPHA"/>
    <property type="match status" value="1"/>
</dbReference>
<dbReference type="OrthoDB" id="10254671at2759"/>
<keyword evidence="4 7" id="KW-0547">Nucleotide-binding</keyword>
<reference evidence="10 13" key="1">
    <citation type="submission" date="2021-07" db="EMBL/GenBank/DDBJ databases">
        <authorList>
            <person name="Imarazene B."/>
            <person name="Zahm M."/>
            <person name="Klopp C."/>
            <person name="Cabau C."/>
            <person name="Beille S."/>
            <person name="Jouanno E."/>
            <person name="Castinel A."/>
            <person name="Lluch J."/>
            <person name="Gil L."/>
            <person name="Kuchtly C."/>
            <person name="Lopez Roques C."/>
            <person name="Donnadieu C."/>
            <person name="Parrinello H."/>
            <person name="Journot L."/>
            <person name="Du K."/>
            <person name="Schartl M."/>
            <person name="Retaux S."/>
            <person name="Guiguen Y."/>
        </authorList>
    </citation>
    <scope>NUCLEOTIDE SEQUENCE [LARGE SCALE GENOMIC DNA]</scope>
    <source>
        <strain evidence="10">Pach_M1</strain>
        <tissue evidence="10">Testis</tissue>
    </source>
</reference>
<evidence type="ECO:0000313" key="13">
    <source>
        <dbReference type="Proteomes" id="UP000752171"/>
    </source>
</evidence>
<evidence type="ECO:0000313" key="10">
    <source>
        <dbReference type="EMBL" id="KAG9267075.1"/>
    </source>
</evidence>
<evidence type="ECO:0000256" key="4">
    <source>
        <dbReference type="ARBA" id="ARBA00022741"/>
    </source>
</evidence>
<feature type="binding site" evidence="7">
    <location>
        <position position="197"/>
    </location>
    <ligand>
        <name>ATP</name>
        <dbReference type="ChEBI" id="CHEBI:30616"/>
    </ligand>
</feature>
<comment type="similarity">
    <text evidence="8">Belongs to the protein kinase superfamily.</text>
</comment>
<dbReference type="GO" id="GO:0005829">
    <property type="term" value="C:cytosol"/>
    <property type="evidence" value="ECO:0007669"/>
    <property type="project" value="TreeGrafter"/>
</dbReference>
<keyword evidence="3" id="KW-0808">Transferase</keyword>
<evidence type="ECO:0000256" key="3">
    <source>
        <dbReference type="ARBA" id="ARBA00022679"/>
    </source>
</evidence>
<dbReference type="InterPro" id="IPR008271">
    <property type="entry name" value="Ser/Thr_kinase_AS"/>
</dbReference>
<dbReference type="InterPro" id="IPR017441">
    <property type="entry name" value="Protein_kinase_ATP_BS"/>
</dbReference>
<dbReference type="GO" id="GO:0005524">
    <property type="term" value="F:ATP binding"/>
    <property type="evidence" value="ECO:0007669"/>
    <property type="project" value="UniProtKB-UniRule"/>
</dbReference>
<dbReference type="CDD" id="cd14132">
    <property type="entry name" value="STKc_CK2_alpha"/>
    <property type="match status" value="1"/>
</dbReference>
<dbReference type="EMBL" id="JAICCE010000016">
    <property type="protein sequence ID" value="KAG9267075.1"/>
    <property type="molecule type" value="Genomic_DNA"/>
</dbReference>
<evidence type="ECO:0000313" key="12">
    <source>
        <dbReference type="Proteomes" id="UP000694621"/>
    </source>
</evidence>
<feature type="domain" description="Protein kinase" evidence="9">
    <location>
        <begin position="168"/>
        <end position="453"/>
    </location>
</feature>
<dbReference type="InterPro" id="IPR011009">
    <property type="entry name" value="Kinase-like_dom_sf"/>
</dbReference>
<reference evidence="11" key="2">
    <citation type="submission" date="2025-05" db="UniProtKB">
        <authorList>
            <consortium name="Ensembl"/>
        </authorList>
    </citation>
    <scope>IDENTIFICATION</scope>
</reference>
<dbReference type="Pfam" id="PF00069">
    <property type="entry name" value="Pkinase"/>
    <property type="match status" value="1"/>
</dbReference>
<evidence type="ECO:0000256" key="1">
    <source>
        <dbReference type="ARBA" id="ARBA00012513"/>
    </source>
</evidence>
<evidence type="ECO:0000313" key="11">
    <source>
        <dbReference type="Ensembl" id="ENSAMXP00005043177.1"/>
    </source>
</evidence>
<dbReference type="Proteomes" id="UP000694621">
    <property type="component" value="Unplaced"/>
</dbReference>
<dbReference type="GO" id="GO:1905818">
    <property type="term" value="P:regulation of chromosome separation"/>
    <property type="evidence" value="ECO:0007669"/>
    <property type="project" value="TreeGrafter"/>
</dbReference>
<dbReference type="Gene3D" id="3.30.200.20">
    <property type="entry name" value="Phosphorylase Kinase, domain 1"/>
    <property type="match status" value="2"/>
</dbReference>
<evidence type="ECO:0000256" key="6">
    <source>
        <dbReference type="ARBA" id="ARBA00022840"/>
    </source>
</evidence>
<gene>
    <name evidence="10" type="primary">CSNK2A2</name>
    <name evidence="10" type="ORF">AMEX_G19752</name>
</gene>
<dbReference type="EC" id="2.7.11.1" evidence="1"/>
<proteinExistence type="inferred from homology"/>
<dbReference type="Gene3D" id="1.10.510.10">
    <property type="entry name" value="Transferase(Phosphotransferase) domain 1"/>
    <property type="match status" value="1"/>
</dbReference>
<name>A0A8B9RHI1_ASTMX</name>
<organism evidence="11 12">
    <name type="scientific">Astyanax mexicanus</name>
    <name type="common">Blind cave fish</name>
    <name type="synonym">Astyanax fasciatus mexicanus</name>
    <dbReference type="NCBI Taxonomy" id="7994"/>
    <lineage>
        <taxon>Eukaryota</taxon>
        <taxon>Metazoa</taxon>
        <taxon>Chordata</taxon>
        <taxon>Craniata</taxon>
        <taxon>Vertebrata</taxon>
        <taxon>Euteleostomi</taxon>
        <taxon>Actinopterygii</taxon>
        <taxon>Neopterygii</taxon>
        <taxon>Teleostei</taxon>
        <taxon>Ostariophysi</taxon>
        <taxon>Characiformes</taxon>
        <taxon>Characoidei</taxon>
        <taxon>Acestrorhamphidae</taxon>
        <taxon>Acestrorhamphinae</taxon>
        <taxon>Astyanax</taxon>
    </lineage>
</organism>
<protein>
    <recommendedName>
        <fullName evidence="1">non-specific serine/threonine protein kinase</fullName>
        <ecNumber evidence="1">2.7.11.1</ecNumber>
    </recommendedName>
</protein>
<evidence type="ECO:0000256" key="2">
    <source>
        <dbReference type="ARBA" id="ARBA00022527"/>
    </source>
</evidence>
<dbReference type="InterPro" id="IPR045216">
    <property type="entry name" value="CK2_alpha"/>
</dbReference>
<keyword evidence="6 7" id="KW-0067">ATP-binding</keyword>
<dbReference type="PROSITE" id="PS50011">
    <property type="entry name" value="PROTEIN_KINASE_DOM"/>
    <property type="match status" value="1"/>
</dbReference>
<dbReference type="PROSITE" id="PS00107">
    <property type="entry name" value="PROTEIN_KINASE_ATP"/>
    <property type="match status" value="1"/>
</dbReference>
<dbReference type="PANTHER" id="PTHR24054">
    <property type="entry name" value="CASEIN KINASE II SUBUNIT ALPHA"/>
    <property type="match status" value="1"/>
</dbReference>
<dbReference type="Ensembl" id="ENSAMXT00005046950.1">
    <property type="protein sequence ID" value="ENSAMXP00005043177.1"/>
    <property type="gene ID" value="ENSAMXG00005020029.1"/>
</dbReference>
<dbReference type="SUPFAM" id="SSF56112">
    <property type="entry name" value="Protein kinase-like (PK-like)"/>
    <property type="match status" value="1"/>
</dbReference>
<dbReference type="GO" id="GO:0005956">
    <property type="term" value="C:protein kinase CK2 complex"/>
    <property type="evidence" value="ECO:0007669"/>
    <property type="project" value="TreeGrafter"/>
</dbReference>
<evidence type="ECO:0000256" key="8">
    <source>
        <dbReference type="RuleBase" id="RU000304"/>
    </source>
</evidence>
<keyword evidence="5 10" id="KW-0418">Kinase</keyword>
<dbReference type="Proteomes" id="UP000752171">
    <property type="component" value="Unassembled WGS sequence"/>
</dbReference>
<evidence type="ECO:0000256" key="7">
    <source>
        <dbReference type="PROSITE-ProRule" id="PRU10141"/>
    </source>
</evidence>
<evidence type="ECO:0000259" key="9">
    <source>
        <dbReference type="PROSITE" id="PS50011"/>
    </source>
</evidence>
<dbReference type="GO" id="GO:0005634">
    <property type="term" value="C:nucleus"/>
    <property type="evidence" value="ECO:0007669"/>
    <property type="project" value="TreeGrafter"/>
</dbReference>
<dbReference type="GO" id="GO:0004674">
    <property type="term" value="F:protein serine/threonine kinase activity"/>
    <property type="evidence" value="ECO:0007669"/>
    <property type="project" value="UniProtKB-KW"/>
</dbReference>
<dbReference type="FunFam" id="1.10.510.10:FF:000059">
    <property type="entry name" value="Casein kinase II subunit alpha"/>
    <property type="match status" value="1"/>
</dbReference>
<keyword evidence="2 8" id="KW-0723">Serine/threonine-protein kinase</keyword>